<comment type="caution">
    <text evidence="3">The sequence shown here is derived from an EMBL/GenBank/DDBJ whole genome shotgun (WGS) entry which is preliminary data.</text>
</comment>
<feature type="transmembrane region" description="Helical" evidence="2">
    <location>
        <begin position="160"/>
        <end position="179"/>
    </location>
</feature>
<feature type="transmembrane region" description="Helical" evidence="2">
    <location>
        <begin position="95"/>
        <end position="112"/>
    </location>
</feature>
<dbReference type="InterPro" id="IPR036259">
    <property type="entry name" value="MFS_trans_sf"/>
</dbReference>
<dbReference type="GO" id="GO:0015293">
    <property type="term" value="F:symporter activity"/>
    <property type="evidence" value="ECO:0007669"/>
    <property type="project" value="InterPro"/>
</dbReference>
<evidence type="ECO:0000256" key="2">
    <source>
        <dbReference type="SAM" id="Phobius"/>
    </source>
</evidence>
<keyword evidence="2" id="KW-0472">Membrane</keyword>
<keyword evidence="4" id="KW-1185">Reference proteome</keyword>
<organism evidence="3 4">
    <name type="scientific">Stenotrophobium rhamnosiphilum</name>
    <dbReference type="NCBI Taxonomy" id="2029166"/>
    <lineage>
        <taxon>Bacteria</taxon>
        <taxon>Pseudomonadati</taxon>
        <taxon>Pseudomonadota</taxon>
        <taxon>Gammaproteobacteria</taxon>
        <taxon>Nevskiales</taxon>
        <taxon>Nevskiaceae</taxon>
        <taxon>Stenotrophobium</taxon>
    </lineage>
</organism>
<feature type="transmembrane region" description="Helical" evidence="2">
    <location>
        <begin position="314"/>
        <end position="332"/>
    </location>
</feature>
<sequence length="471" mass="51068">MLSSCTSVSMEDNSLNNDSNLRRSMLFAFSMPAVMLGFMHAPESSVQGIYAKFGGLSLTAIAGAMLFSRLFDAITYPLIGHLSDATFRKAGTRKAWIVAGTIVTVVGLWFLYRPPPNVTITYYTIWTIVTYVGWKLTEIPYGAWALGLSSDYVQRARVQLWRSMGMMFGSLIFYVVPFLSKAFGLSETTEMTMQTLGFTAVLIAVCVPLLNLYALATVPEGGSPSTKTESSAVGDWRGTLHAVTNNRPLLHLLIAFVPVTFLNGMSAGVTYLYADSYLGLAEQLPIILLLGVPFTLLGLPFWGWVCLKYERHHVWAVSLILASIAYAGMGFAPVGSAGFPFMVTLYPITCFCQIAVGVTVPAMMGDIMDHERLCTGEDRSGIYSAILAFVAKSMTGISAAIGLAVLGWLDFNAAAHSQTATGAFAIRLVAVWLPALGMACGAPLIWRFPINRARQAEIHEAIKVREAAALK</sequence>
<evidence type="ECO:0000313" key="3">
    <source>
        <dbReference type="EMBL" id="PTU30318.1"/>
    </source>
</evidence>
<dbReference type="SUPFAM" id="SSF103473">
    <property type="entry name" value="MFS general substrate transporter"/>
    <property type="match status" value="1"/>
</dbReference>
<evidence type="ECO:0000313" key="4">
    <source>
        <dbReference type="Proteomes" id="UP000244248"/>
    </source>
</evidence>
<keyword evidence="2" id="KW-0812">Transmembrane</keyword>
<feature type="transmembrane region" description="Helical" evidence="2">
    <location>
        <begin position="249"/>
        <end position="274"/>
    </location>
</feature>
<dbReference type="GO" id="GO:0005886">
    <property type="term" value="C:plasma membrane"/>
    <property type="evidence" value="ECO:0007669"/>
    <property type="project" value="TreeGrafter"/>
</dbReference>
<name>A0A2T5MCL0_9GAMM</name>
<protein>
    <recommendedName>
        <fullName evidence="5">MFS transporter</fullName>
    </recommendedName>
</protein>
<evidence type="ECO:0000256" key="1">
    <source>
        <dbReference type="ARBA" id="ARBA00009617"/>
    </source>
</evidence>
<keyword evidence="2" id="KW-1133">Transmembrane helix</keyword>
<comment type="similarity">
    <text evidence="1">Belongs to the sodium:galactoside symporter (TC 2.A.2) family.</text>
</comment>
<dbReference type="InterPro" id="IPR039672">
    <property type="entry name" value="MFS_2"/>
</dbReference>
<dbReference type="PANTHER" id="PTHR11328">
    <property type="entry name" value="MAJOR FACILITATOR SUPERFAMILY DOMAIN-CONTAINING PROTEIN"/>
    <property type="match status" value="1"/>
</dbReference>
<dbReference type="AlphaFoldDB" id="A0A2T5MCL0"/>
<dbReference type="GO" id="GO:0008643">
    <property type="term" value="P:carbohydrate transport"/>
    <property type="evidence" value="ECO:0007669"/>
    <property type="project" value="InterPro"/>
</dbReference>
<reference evidence="3 4" key="1">
    <citation type="submission" date="2018-04" db="EMBL/GenBank/DDBJ databases">
        <title>Novel species isolated from glacier.</title>
        <authorList>
            <person name="Liu Q."/>
            <person name="Xin Y.-H."/>
        </authorList>
    </citation>
    <scope>NUCLEOTIDE SEQUENCE [LARGE SCALE GENOMIC DNA]</scope>
    <source>
        <strain evidence="3 4">GT1R17</strain>
    </source>
</reference>
<gene>
    <name evidence="3" type="ORF">CJD38_15340</name>
</gene>
<dbReference type="Gene3D" id="1.20.1250.20">
    <property type="entry name" value="MFS general substrate transporter like domains"/>
    <property type="match status" value="2"/>
</dbReference>
<accession>A0A2T5MCL0</accession>
<feature type="transmembrane region" description="Helical" evidence="2">
    <location>
        <begin position="21"/>
        <end position="41"/>
    </location>
</feature>
<feature type="transmembrane region" description="Helical" evidence="2">
    <location>
        <begin position="191"/>
        <end position="215"/>
    </location>
</feature>
<feature type="transmembrane region" description="Helical" evidence="2">
    <location>
        <begin position="124"/>
        <end position="148"/>
    </location>
</feature>
<feature type="transmembrane region" description="Helical" evidence="2">
    <location>
        <begin position="53"/>
        <end position="74"/>
    </location>
</feature>
<feature type="transmembrane region" description="Helical" evidence="2">
    <location>
        <begin position="286"/>
        <end position="307"/>
    </location>
</feature>
<dbReference type="EMBL" id="QANS01000006">
    <property type="protein sequence ID" value="PTU30318.1"/>
    <property type="molecule type" value="Genomic_DNA"/>
</dbReference>
<evidence type="ECO:0008006" key="5">
    <source>
        <dbReference type="Google" id="ProtNLM"/>
    </source>
</evidence>
<dbReference type="PANTHER" id="PTHR11328:SF28">
    <property type="entry name" value="MAJOR FACILITATOR SUPERFAMILY DOMAIN-CONTAINING PROTEIN 12"/>
    <property type="match status" value="1"/>
</dbReference>
<dbReference type="Proteomes" id="UP000244248">
    <property type="component" value="Unassembled WGS sequence"/>
</dbReference>
<feature type="transmembrane region" description="Helical" evidence="2">
    <location>
        <begin position="385"/>
        <end position="409"/>
    </location>
</feature>
<feature type="transmembrane region" description="Helical" evidence="2">
    <location>
        <begin position="424"/>
        <end position="446"/>
    </location>
</feature>
<feature type="transmembrane region" description="Helical" evidence="2">
    <location>
        <begin position="344"/>
        <end position="364"/>
    </location>
</feature>
<proteinExistence type="inferred from homology"/>
<dbReference type="Pfam" id="PF13347">
    <property type="entry name" value="MFS_2"/>
    <property type="match status" value="1"/>
</dbReference>